<evidence type="ECO:0000313" key="8">
    <source>
        <dbReference type="EMBL" id="MFC6085830.1"/>
    </source>
</evidence>
<proteinExistence type="predicted"/>
<comment type="caution">
    <text evidence="8">The sequence shown here is derived from an EMBL/GenBank/DDBJ whole genome shotgun (WGS) entry which is preliminary data.</text>
</comment>
<organism evidence="8 9">
    <name type="scientific">Sphaerisporangium aureirubrum</name>
    <dbReference type="NCBI Taxonomy" id="1544736"/>
    <lineage>
        <taxon>Bacteria</taxon>
        <taxon>Bacillati</taxon>
        <taxon>Actinomycetota</taxon>
        <taxon>Actinomycetes</taxon>
        <taxon>Streptosporangiales</taxon>
        <taxon>Streptosporangiaceae</taxon>
        <taxon>Sphaerisporangium</taxon>
    </lineage>
</organism>
<feature type="region of interest" description="Disordered" evidence="5">
    <location>
        <begin position="1"/>
        <end position="33"/>
    </location>
</feature>
<dbReference type="InterPro" id="IPR010445">
    <property type="entry name" value="LapA_dom"/>
</dbReference>
<accession>A0ABW1NRX1</accession>
<evidence type="ECO:0000256" key="5">
    <source>
        <dbReference type="SAM" id="MobiDB-lite"/>
    </source>
</evidence>
<evidence type="ECO:0000256" key="2">
    <source>
        <dbReference type="ARBA" id="ARBA00022692"/>
    </source>
</evidence>
<feature type="transmembrane region" description="Helical" evidence="6">
    <location>
        <begin position="83"/>
        <end position="103"/>
    </location>
</feature>
<keyword evidence="3 6" id="KW-1133">Transmembrane helix</keyword>
<dbReference type="Pfam" id="PF06305">
    <property type="entry name" value="LapA_dom"/>
    <property type="match status" value="1"/>
</dbReference>
<dbReference type="RefSeq" id="WP_380760379.1">
    <property type="nucleotide sequence ID" value="NZ_JBHSRF010000070.1"/>
</dbReference>
<dbReference type="Proteomes" id="UP001596137">
    <property type="component" value="Unassembled WGS sequence"/>
</dbReference>
<sequence length="121" mass="12537">MDLPRRSPPKPLAPAEITGPGPEAPIAPPAPPAGPLPVTRTSVAWAGVWTAAAVAIAFIVFMLQNTASAQVSFLGLHGTLPLAIALLIALVTGILLTLVLGTARITQLRRLARANRRGQGR</sequence>
<feature type="domain" description="Lipopolysaccharide assembly protein A" evidence="7">
    <location>
        <begin position="64"/>
        <end position="117"/>
    </location>
</feature>
<feature type="transmembrane region" description="Helical" evidence="6">
    <location>
        <begin position="43"/>
        <end position="63"/>
    </location>
</feature>
<keyword evidence="2 6" id="KW-0812">Transmembrane</keyword>
<keyword evidence="9" id="KW-1185">Reference proteome</keyword>
<keyword evidence="1" id="KW-1003">Cell membrane</keyword>
<evidence type="ECO:0000313" key="9">
    <source>
        <dbReference type="Proteomes" id="UP001596137"/>
    </source>
</evidence>
<name>A0ABW1NRX1_9ACTN</name>
<reference evidence="9" key="1">
    <citation type="journal article" date="2019" name="Int. J. Syst. Evol. Microbiol.">
        <title>The Global Catalogue of Microorganisms (GCM) 10K type strain sequencing project: providing services to taxonomists for standard genome sequencing and annotation.</title>
        <authorList>
            <consortium name="The Broad Institute Genomics Platform"/>
            <consortium name="The Broad Institute Genome Sequencing Center for Infectious Disease"/>
            <person name="Wu L."/>
            <person name="Ma J."/>
        </authorList>
    </citation>
    <scope>NUCLEOTIDE SEQUENCE [LARGE SCALE GENOMIC DNA]</scope>
    <source>
        <strain evidence="9">JCM 30346</strain>
    </source>
</reference>
<keyword evidence="4 6" id="KW-0472">Membrane</keyword>
<evidence type="ECO:0000256" key="6">
    <source>
        <dbReference type="SAM" id="Phobius"/>
    </source>
</evidence>
<evidence type="ECO:0000256" key="3">
    <source>
        <dbReference type="ARBA" id="ARBA00022989"/>
    </source>
</evidence>
<dbReference type="EMBL" id="JBHSRF010000070">
    <property type="protein sequence ID" value="MFC6085830.1"/>
    <property type="molecule type" value="Genomic_DNA"/>
</dbReference>
<evidence type="ECO:0000256" key="4">
    <source>
        <dbReference type="ARBA" id="ARBA00023136"/>
    </source>
</evidence>
<evidence type="ECO:0000256" key="1">
    <source>
        <dbReference type="ARBA" id="ARBA00022475"/>
    </source>
</evidence>
<evidence type="ECO:0000259" key="7">
    <source>
        <dbReference type="Pfam" id="PF06305"/>
    </source>
</evidence>
<feature type="compositionally biased region" description="Pro residues" evidence="5">
    <location>
        <begin position="22"/>
        <end position="33"/>
    </location>
</feature>
<protein>
    <submittedName>
        <fullName evidence="8">Lipopolysaccharide assembly protein LapA domain-containing protein</fullName>
    </submittedName>
</protein>
<gene>
    <name evidence="8" type="ORF">ACFP1K_32015</name>
</gene>